<gene>
    <name evidence="2" type="ORF">MEBOL_003860</name>
</gene>
<sequence length="214" mass="23214">MTREGGGPGGWSPKALELARVGRGVPKAFLRNGIVAHDGEGERCGVFSDRGKRHNHFPFGRRTSSSCAMRWRLFSKCNHMVVRHAFVRRIRWTEGFTSPATPARRARSLHGRSRLARGVGANPPAQPLRGIGANSRARLLISKGTRLANPGRANSRARPPHGPTPGALPAFLPAPRPGFTGAAPGVSRNSHRSHPWGHCWPHRGGVDVGLVVRR</sequence>
<dbReference type="KEGG" id="mbd:MEBOL_003860"/>
<accession>A0A250IEZ1</accession>
<feature type="region of interest" description="Disordered" evidence="1">
    <location>
        <begin position="147"/>
        <end position="193"/>
    </location>
</feature>
<keyword evidence="3" id="KW-1185">Reference proteome</keyword>
<proteinExistence type="predicted"/>
<dbReference type="Proteomes" id="UP000217289">
    <property type="component" value="Chromosome"/>
</dbReference>
<name>A0A250IEZ1_9BACT</name>
<evidence type="ECO:0000313" key="2">
    <source>
        <dbReference type="EMBL" id="ATB30399.1"/>
    </source>
</evidence>
<evidence type="ECO:0000256" key="1">
    <source>
        <dbReference type="SAM" id="MobiDB-lite"/>
    </source>
</evidence>
<dbReference type="EMBL" id="CP022163">
    <property type="protein sequence ID" value="ATB30399.1"/>
    <property type="molecule type" value="Genomic_DNA"/>
</dbReference>
<evidence type="ECO:0000313" key="3">
    <source>
        <dbReference type="Proteomes" id="UP000217289"/>
    </source>
</evidence>
<reference evidence="2 3" key="1">
    <citation type="submission" date="2017-06" db="EMBL/GenBank/DDBJ databases">
        <authorList>
            <person name="Kim H.J."/>
            <person name="Triplett B.A."/>
        </authorList>
    </citation>
    <scope>NUCLEOTIDE SEQUENCE [LARGE SCALE GENOMIC DNA]</scope>
    <source>
        <strain evidence="2 3">DSM 14713</strain>
    </source>
</reference>
<protein>
    <submittedName>
        <fullName evidence="2">Uncharacterized protein</fullName>
    </submittedName>
</protein>
<organism evidence="2 3">
    <name type="scientific">Melittangium boletus DSM 14713</name>
    <dbReference type="NCBI Taxonomy" id="1294270"/>
    <lineage>
        <taxon>Bacteria</taxon>
        <taxon>Pseudomonadati</taxon>
        <taxon>Myxococcota</taxon>
        <taxon>Myxococcia</taxon>
        <taxon>Myxococcales</taxon>
        <taxon>Cystobacterineae</taxon>
        <taxon>Archangiaceae</taxon>
        <taxon>Melittangium</taxon>
    </lineage>
</organism>
<dbReference type="AlphaFoldDB" id="A0A250IEZ1"/>